<evidence type="ECO:0000256" key="2">
    <source>
        <dbReference type="SAM" id="MobiDB-lite"/>
    </source>
</evidence>
<dbReference type="EC" id="2.3.2.2" evidence="3"/>
<dbReference type="InterPro" id="IPR051792">
    <property type="entry name" value="GGT_bact"/>
</dbReference>
<name>A0ABW4GGR5_9ACTN</name>
<gene>
    <name evidence="3" type="ORF">ACFSJ0_33300</name>
</gene>
<dbReference type="Proteomes" id="UP001597097">
    <property type="component" value="Unassembled WGS sequence"/>
</dbReference>
<evidence type="ECO:0000256" key="1">
    <source>
        <dbReference type="ARBA" id="ARBA00009381"/>
    </source>
</evidence>
<proteinExistence type="inferred from homology"/>
<organism evidence="3 4">
    <name type="scientific">Nonomuraea guangzhouensis</name>
    <dbReference type="NCBI Taxonomy" id="1291555"/>
    <lineage>
        <taxon>Bacteria</taxon>
        <taxon>Bacillati</taxon>
        <taxon>Actinomycetota</taxon>
        <taxon>Actinomycetes</taxon>
        <taxon>Streptosporangiales</taxon>
        <taxon>Streptosporangiaceae</taxon>
        <taxon>Nonomuraea</taxon>
    </lineage>
</organism>
<dbReference type="PANTHER" id="PTHR43199">
    <property type="entry name" value="GLUTATHIONE HYDROLASE"/>
    <property type="match status" value="1"/>
</dbReference>
<accession>A0ABW4GGR5</accession>
<dbReference type="Pfam" id="PF01019">
    <property type="entry name" value="G_glu_transpept"/>
    <property type="match status" value="2"/>
</dbReference>
<comment type="similarity">
    <text evidence="1">Belongs to the gamma-glutamyltransferase family.</text>
</comment>
<feature type="region of interest" description="Disordered" evidence="2">
    <location>
        <begin position="1"/>
        <end position="28"/>
    </location>
</feature>
<keyword evidence="3" id="KW-0012">Acyltransferase</keyword>
<keyword evidence="3" id="KW-0808">Transferase</keyword>
<evidence type="ECO:0000313" key="3">
    <source>
        <dbReference type="EMBL" id="MFD1541967.1"/>
    </source>
</evidence>
<comment type="caution">
    <text evidence="3">The sequence shown here is derived from an EMBL/GenBank/DDBJ whole genome shotgun (WGS) entry which is preliminary data.</text>
</comment>
<dbReference type="PANTHER" id="PTHR43199:SF1">
    <property type="entry name" value="GLUTATHIONE HYDROLASE PROENZYME"/>
    <property type="match status" value="1"/>
</dbReference>
<sequence>MSEVPARPSRPDPEHVAATGRRGMISTSHPAATRAGLAALRAGGSAVDAYLAAAAVQTVVEPTMTTLAGGLVVTVYDPATGQSRAMAGVGAPPAAEDGDLDEAARSSGRTVVTPGWVRGAHAAWQEWGRLAWSELFTDALRAAREGFVVDQLLYGWAFEYRTVAGRFKAGREVWFPDGRMFGVGEVLRQPALARTIEQLAEQGPGYFYEGDFARRYVETARAAGGRITLDDMAACSAIDLPLTSLPVAGGYELHTIGPLHALMLSLAHLAGPDDRLYRMMRIVEESWQYGLTSIPRDLNEAADAVSPEAAEKLLRQVMEGPPRPFDAMNMGTNAIVVADESGMIAYGTHSASSTAFGVGLMAEGVIVPRPITLYATPMVPIPAGWATSLLALRDGRPVFAAASPSISALQNVFQNSVNVLQRGMSPAESVHQPMFGASHYPSRRPMVEATIGEEAIAEVERRGLGVTRVSPWEPEMGSCQAIAFTADGLLHGVADPRRLGRAAGH</sequence>
<dbReference type="EMBL" id="JBHUCM010000031">
    <property type="protein sequence ID" value="MFD1541967.1"/>
    <property type="molecule type" value="Genomic_DNA"/>
</dbReference>
<dbReference type="RefSeq" id="WP_219535460.1">
    <property type="nucleotide sequence ID" value="NZ_JAHKRM010000026.1"/>
</dbReference>
<protein>
    <submittedName>
        <fullName evidence="3">Gamma-glutamyltransferase</fullName>
        <ecNumber evidence="3">2.3.2.2</ecNumber>
    </submittedName>
</protein>
<evidence type="ECO:0000313" key="4">
    <source>
        <dbReference type="Proteomes" id="UP001597097"/>
    </source>
</evidence>
<reference evidence="4" key="1">
    <citation type="journal article" date="2019" name="Int. J. Syst. Evol. Microbiol.">
        <title>The Global Catalogue of Microorganisms (GCM) 10K type strain sequencing project: providing services to taxonomists for standard genome sequencing and annotation.</title>
        <authorList>
            <consortium name="The Broad Institute Genomics Platform"/>
            <consortium name="The Broad Institute Genome Sequencing Center for Infectious Disease"/>
            <person name="Wu L."/>
            <person name="Ma J."/>
        </authorList>
    </citation>
    <scope>NUCLEOTIDE SEQUENCE [LARGE SCALE GENOMIC DNA]</scope>
    <source>
        <strain evidence="4">CGMCC 1.15399</strain>
    </source>
</reference>
<dbReference type="GO" id="GO:0103068">
    <property type="term" value="F:leukotriene C4 gamma-glutamyl transferase activity"/>
    <property type="evidence" value="ECO:0007669"/>
    <property type="project" value="UniProtKB-EC"/>
</dbReference>
<keyword evidence="4" id="KW-1185">Reference proteome</keyword>